<dbReference type="SUPFAM" id="SSF50249">
    <property type="entry name" value="Nucleic acid-binding proteins"/>
    <property type="match status" value="1"/>
</dbReference>
<dbReference type="RefSeq" id="WP_226391435.1">
    <property type="nucleotide sequence ID" value="NZ_JADCKB010000001.1"/>
</dbReference>
<gene>
    <name evidence="7 9" type="primary">aspS</name>
    <name evidence="9" type="ORF">INF28_00105</name>
</gene>
<keyword evidence="10" id="KW-1185">Reference proteome</keyword>
<dbReference type="HAMAP" id="MF_00044">
    <property type="entry name" value="Asp_tRNA_synth_type1"/>
    <property type="match status" value="1"/>
</dbReference>
<name>A0A9D5LWC1_9FIRM</name>
<comment type="caution">
    <text evidence="9">The sequence shown here is derived from an EMBL/GenBank/DDBJ whole genome shotgun (WGS) entry which is preliminary data.</text>
</comment>
<evidence type="ECO:0000313" key="10">
    <source>
        <dbReference type="Proteomes" id="UP000806542"/>
    </source>
</evidence>
<dbReference type="GO" id="GO:0005524">
    <property type="term" value="F:ATP binding"/>
    <property type="evidence" value="ECO:0007669"/>
    <property type="project" value="UniProtKB-UniRule"/>
</dbReference>
<dbReference type="InterPro" id="IPR045864">
    <property type="entry name" value="aa-tRNA-synth_II/BPL/LPL"/>
</dbReference>
<evidence type="ECO:0000256" key="5">
    <source>
        <dbReference type="ARBA" id="ARBA00022917"/>
    </source>
</evidence>
<comment type="caution">
    <text evidence="7">Lacks conserved residue(s) required for the propagation of feature annotation.</text>
</comment>
<dbReference type="PANTHER" id="PTHR22594:SF5">
    <property type="entry name" value="ASPARTATE--TRNA LIGASE, MITOCHONDRIAL"/>
    <property type="match status" value="1"/>
</dbReference>
<evidence type="ECO:0000259" key="8">
    <source>
        <dbReference type="PROSITE" id="PS50862"/>
    </source>
</evidence>
<organism evidence="9 10">
    <name type="scientific">Ructibacterium gallinarum</name>
    <dbReference type="NCBI Taxonomy" id="2779355"/>
    <lineage>
        <taxon>Bacteria</taxon>
        <taxon>Bacillati</taxon>
        <taxon>Bacillota</taxon>
        <taxon>Clostridia</taxon>
        <taxon>Eubacteriales</taxon>
        <taxon>Oscillospiraceae</taxon>
        <taxon>Ructibacterium</taxon>
    </lineage>
</organism>
<feature type="binding site" evidence="7">
    <location>
        <begin position="543"/>
        <end position="546"/>
    </location>
    <ligand>
        <name>ATP</name>
        <dbReference type="ChEBI" id="CHEBI:30616"/>
    </ligand>
</feature>
<reference evidence="9" key="1">
    <citation type="submission" date="2020-10" db="EMBL/GenBank/DDBJ databases">
        <title>ChiBAC.</title>
        <authorList>
            <person name="Zenner C."/>
            <person name="Hitch T.C.A."/>
            <person name="Clavel T."/>
        </authorList>
    </citation>
    <scope>NUCLEOTIDE SEQUENCE</scope>
    <source>
        <strain evidence="9">DSM 107454</strain>
    </source>
</reference>
<dbReference type="InterPro" id="IPR006195">
    <property type="entry name" value="aa-tRNA-synth_II"/>
</dbReference>
<dbReference type="InterPro" id="IPR004115">
    <property type="entry name" value="GAD-like_sf"/>
</dbReference>
<dbReference type="SUPFAM" id="SSF55681">
    <property type="entry name" value="Class II aaRS and biotin synthetases"/>
    <property type="match status" value="1"/>
</dbReference>
<feature type="binding site" evidence="7">
    <location>
        <position position="238"/>
    </location>
    <ligand>
        <name>ATP</name>
        <dbReference type="ChEBI" id="CHEBI:30616"/>
    </ligand>
</feature>
<dbReference type="InterPro" id="IPR047090">
    <property type="entry name" value="AspRS_core"/>
</dbReference>
<comment type="similarity">
    <text evidence="1 7">Belongs to the class-II aminoacyl-tRNA synthetase family. Type 1 subfamily.</text>
</comment>
<keyword evidence="6 7" id="KW-0030">Aminoacyl-tRNA synthetase</keyword>
<feature type="binding site" evidence="7">
    <location>
        <position position="498"/>
    </location>
    <ligand>
        <name>L-aspartate</name>
        <dbReference type="ChEBI" id="CHEBI:29991"/>
    </ligand>
</feature>
<dbReference type="Proteomes" id="UP000806542">
    <property type="component" value="Unassembled WGS sequence"/>
</dbReference>
<dbReference type="Pfam" id="PF00152">
    <property type="entry name" value="tRNA-synt_2"/>
    <property type="match status" value="1"/>
</dbReference>
<dbReference type="InterPro" id="IPR004524">
    <property type="entry name" value="Asp-tRNA-ligase_1"/>
</dbReference>
<dbReference type="Pfam" id="PF02938">
    <property type="entry name" value="GAD"/>
    <property type="match status" value="1"/>
</dbReference>
<feature type="domain" description="Aminoacyl-transfer RNA synthetases class-II family profile" evidence="8">
    <location>
        <begin position="152"/>
        <end position="562"/>
    </location>
</feature>
<dbReference type="Gene3D" id="3.30.930.10">
    <property type="entry name" value="Bira Bifunctional Protein, Domain 2"/>
    <property type="match status" value="1"/>
</dbReference>
<dbReference type="PROSITE" id="PS50862">
    <property type="entry name" value="AA_TRNA_LIGASE_II"/>
    <property type="match status" value="1"/>
</dbReference>
<dbReference type="GO" id="GO:0140096">
    <property type="term" value="F:catalytic activity, acting on a protein"/>
    <property type="evidence" value="ECO:0007669"/>
    <property type="project" value="UniProtKB-ARBA"/>
</dbReference>
<dbReference type="Gene3D" id="2.40.50.140">
    <property type="entry name" value="Nucleic acid-binding proteins"/>
    <property type="match status" value="1"/>
</dbReference>
<dbReference type="InterPro" id="IPR029351">
    <property type="entry name" value="GAD_dom"/>
</dbReference>
<dbReference type="InterPro" id="IPR004365">
    <property type="entry name" value="NA-bd_OB_tRNA"/>
</dbReference>
<evidence type="ECO:0000256" key="2">
    <source>
        <dbReference type="ARBA" id="ARBA00022598"/>
    </source>
</evidence>
<dbReference type="InterPro" id="IPR004364">
    <property type="entry name" value="Aa-tRNA-synt_II"/>
</dbReference>
<dbReference type="GO" id="GO:0016740">
    <property type="term" value="F:transferase activity"/>
    <property type="evidence" value="ECO:0007669"/>
    <property type="project" value="UniProtKB-ARBA"/>
</dbReference>
<evidence type="ECO:0000256" key="7">
    <source>
        <dbReference type="HAMAP-Rule" id="MF_00044"/>
    </source>
</evidence>
<keyword evidence="7" id="KW-0963">Cytoplasm</keyword>
<sequence length="603" mass="68869">MEFETMAGLKRTHMCGQLTAANQGETVTLTGWVARNRKLGGVNFVTLRDRTGIIQLAFNDQSDKKVFEKSEQLKSEYVIAAVGTVLLRTPENINPDMKTGEIEVFVSELRILNGAETPPFYIEENIDTNDALRLKYRYLDLRRPDMQRNMILRHKVAKLARDYFDEHGFLELETPMLTKSTPEGARDYLVPSRVHPGSFYALPQSPQLYKQLLMLAGYDRYFQIARCFRDEDLRADRQPEFTQLDMELSFTDIDTIIEINEGFLKKLFHDVLNLDIQTPFQRLPYAEAMERYGSDKPDTRFEMEFVNISDAVKNCGFKVFTQAIEQGGSVRCIVAKNLGDKMTRKTLDQLAEYVKTYRAKGMAWIVVEKDNLRSQITKFLSETEIQDILDATGAQPGDAILIIADKNNIVYDALGNLRLEVARRFDLIDKTKFNFLWVTDFPLLEFDEEENRYVAKHHPFTHPVDEDIPKLKTTPGEVRAKAYDIILNGTEIGGGSLRIFHTDLQEQMFEALGFSKEEAWERFGFLMEAFKYGTPPHGGLAYGLDRLVMLLAGCDSIRDVIPFPKVQTAAELMNGSPSPVDQKQLDELGIAVTVKPEKENEQK</sequence>
<feature type="binding site" evidence="7">
    <location>
        <begin position="229"/>
        <end position="231"/>
    </location>
    <ligand>
        <name>ATP</name>
        <dbReference type="ChEBI" id="CHEBI:30616"/>
    </ligand>
</feature>
<dbReference type="CDD" id="cd00777">
    <property type="entry name" value="AspRS_core"/>
    <property type="match status" value="1"/>
</dbReference>
<feature type="region of interest" description="Aspartate" evidence="7">
    <location>
        <begin position="207"/>
        <end position="210"/>
    </location>
</feature>
<dbReference type="NCBIfam" id="TIGR00459">
    <property type="entry name" value="aspS_bact"/>
    <property type="match status" value="1"/>
</dbReference>
<keyword evidence="4 7" id="KW-0067">ATP-binding</keyword>
<comment type="function">
    <text evidence="7">Catalyzes the attachment of L-aspartate to tRNA(Asp) in a two-step reaction: L-aspartate is first activated by ATP to form Asp-AMP and then transferred to the acceptor end of tRNA(Asp).</text>
</comment>
<dbReference type="GO" id="GO:0003676">
    <property type="term" value="F:nucleic acid binding"/>
    <property type="evidence" value="ECO:0007669"/>
    <property type="project" value="InterPro"/>
</dbReference>
<feature type="binding site" evidence="7">
    <location>
        <position position="491"/>
    </location>
    <ligand>
        <name>ATP</name>
        <dbReference type="ChEBI" id="CHEBI:30616"/>
    </ligand>
</feature>
<comment type="subunit">
    <text evidence="7">Homodimer.</text>
</comment>
<dbReference type="CDD" id="cd04317">
    <property type="entry name" value="EcAspRS_like_N"/>
    <property type="match status" value="1"/>
</dbReference>
<dbReference type="PRINTS" id="PR01042">
    <property type="entry name" value="TRNASYNTHASP"/>
</dbReference>
<dbReference type="GO" id="GO:0006422">
    <property type="term" value="P:aspartyl-tRNA aminoacylation"/>
    <property type="evidence" value="ECO:0007669"/>
    <property type="project" value="UniProtKB-UniRule"/>
</dbReference>
<evidence type="ECO:0000313" key="9">
    <source>
        <dbReference type="EMBL" id="MBE5038868.1"/>
    </source>
</evidence>
<dbReference type="InterPro" id="IPR002312">
    <property type="entry name" value="Asp/Asn-tRNA-synth_IIb"/>
</dbReference>
<feature type="binding site" evidence="7">
    <location>
        <position position="229"/>
    </location>
    <ligand>
        <name>L-aspartate</name>
        <dbReference type="ChEBI" id="CHEBI:29991"/>
    </ligand>
</feature>
<comment type="catalytic activity">
    <reaction evidence="7">
        <text>tRNA(Asp) + L-aspartate + ATP = L-aspartyl-tRNA(Asp) + AMP + diphosphate</text>
        <dbReference type="Rhea" id="RHEA:19649"/>
        <dbReference type="Rhea" id="RHEA-COMP:9660"/>
        <dbReference type="Rhea" id="RHEA-COMP:9678"/>
        <dbReference type="ChEBI" id="CHEBI:29991"/>
        <dbReference type="ChEBI" id="CHEBI:30616"/>
        <dbReference type="ChEBI" id="CHEBI:33019"/>
        <dbReference type="ChEBI" id="CHEBI:78442"/>
        <dbReference type="ChEBI" id="CHEBI:78516"/>
        <dbReference type="ChEBI" id="CHEBI:456215"/>
        <dbReference type="EC" id="6.1.1.12"/>
    </reaction>
</comment>
<keyword evidence="5 7" id="KW-0648">Protein biosynthesis</keyword>
<keyword evidence="3 7" id="KW-0547">Nucleotide-binding</keyword>
<dbReference type="EMBL" id="JADCKB010000001">
    <property type="protein sequence ID" value="MBE5038868.1"/>
    <property type="molecule type" value="Genomic_DNA"/>
</dbReference>
<dbReference type="GO" id="GO:0004815">
    <property type="term" value="F:aspartate-tRNA ligase activity"/>
    <property type="evidence" value="ECO:0007669"/>
    <property type="project" value="UniProtKB-UniRule"/>
</dbReference>
<dbReference type="AlphaFoldDB" id="A0A9D5LWC1"/>
<evidence type="ECO:0000256" key="4">
    <source>
        <dbReference type="ARBA" id="ARBA00022840"/>
    </source>
</evidence>
<evidence type="ECO:0000256" key="6">
    <source>
        <dbReference type="ARBA" id="ARBA00023146"/>
    </source>
</evidence>
<dbReference type="Gene3D" id="3.30.1360.30">
    <property type="entry name" value="GAD-like domain"/>
    <property type="match status" value="1"/>
</dbReference>
<dbReference type="InterPro" id="IPR012340">
    <property type="entry name" value="NA-bd_OB-fold"/>
</dbReference>
<protein>
    <recommendedName>
        <fullName evidence="7">Aspartate--tRNA ligase</fullName>
        <ecNumber evidence="7">6.1.1.12</ecNumber>
    </recommendedName>
    <alternativeName>
        <fullName evidence="7">Aspartyl-tRNA synthetase</fullName>
        <shortName evidence="7">AspRS</shortName>
    </alternativeName>
</protein>
<comment type="subcellular location">
    <subcellularLocation>
        <location evidence="7">Cytoplasm</location>
    </subcellularLocation>
</comment>
<dbReference type="NCBIfam" id="NF001750">
    <property type="entry name" value="PRK00476.1"/>
    <property type="match status" value="1"/>
</dbReference>
<dbReference type="InterPro" id="IPR047089">
    <property type="entry name" value="Asp-tRNA-ligase_1_N"/>
</dbReference>
<dbReference type="SUPFAM" id="SSF55261">
    <property type="entry name" value="GAD domain-like"/>
    <property type="match status" value="1"/>
</dbReference>
<dbReference type="Pfam" id="PF01336">
    <property type="entry name" value="tRNA_anti-codon"/>
    <property type="match status" value="1"/>
</dbReference>
<feature type="binding site" evidence="7">
    <location>
        <position position="457"/>
    </location>
    <ligand>
        <name>L-aspartate</name>
        <dbReference type="ChEBI" id="CHEBI:29991"/>
    </ligand>
</feature>
<evidence type="ECO:0000256" key="1">
    <source>
        <dbReference type="ARBA" id="ARBA00006303"/>
    </source>
</evidence>
<proteinExistence type="inferred from homology"/>
<dbReference type="PANTHER" id="PTHR22594">
    <property type="entry name" value="ASPARTYL/LYSYL-TRNA SYNTHETASE"/>
    <property type="match status" value="1"/>
</dbReference>
<dbReference type="EC" id="6.1.1.12" evidence="7"/>
<keyword evidence="2 7" id="KW-0436">Ligase</keyword>
<dbReference type="GO" id="GO:0005737">
    <property type="term" value="C:cytoplasm"/>
    <property type="evidence" value="ECO:0007669"/>
    <property type="project" value="UniProtKB-SubCell"/>
</dbReference>
<accession>A0A9D5LWC1</accession>
<evidence type="ECO:0000256" key="3">
    <source>
        <dbReference type="ARBA" id="ARBA00022741"/>
    </source>
</evidence>
<feature type="binding site" evidence="7">
    <location>
        <position position="183"/>
    </location>
    <ligand>
        <name>L-aspartate</name>
        <dbReference type="ChEBI" id="CHEBI:29991"/>
    </ligand>
</feature>